<gene>
    <name evidence="2" type="ORF">EV213_10372</name>
</gene>
<evidence type="ECO:0000313" key="2">
    <source>
        <dbReference type="EMBL" id="TDQ41494.1"/>
    </source>
</evidence>
<proteinExistence type="predicted"/>
<dbReference type="Pfam" id="PF21747">
    <property type="entry name" value="YpoC"/>
    <property type="match status" value="1"/>
</dbReference>
<organism evidence="2 3">
    <name type="scientific">Aureibacillus halotolerans</name>
    <dbReference type="NCBI Taxonomy" id="1508390"/>
    <lineage>
        <taxon>Bacteria</taxon>
        <taxon>Bacillati</taxon>
        <taxon>Bacillota</taxon>
        <taxon>Bacilli</taxon>
        <taxon>Bacillales</taxon>
        <taxon>Bacillaceae</taxon>
        <taxon>Aureibacillus</taxon>
    </lineage>
</organism>
<dbReference type="EMBL" id="SNYJ01000003">
    <property type="protein sequence ID" value="TDQ41494.1"/>
    <property type="molecule type" value="Genomic_DNA"/>
</dbReference>
<name>A0A4R6UEH7_9BACI</name>
<dbReference type="AlphaFoldDB" id="A0A4R6UEH7"/>
<dbReference type="OrthoDB" id="2360594at2"/>
<accession>A0A4R6UEH7</accession>
<sequence length="174" mass="20020">MNIVPLPEPFNVAPFYTTAASTIPLPVKEASIEQWLEAAPFAIDIAASIGVDHVAVYQAPYVEMKKVFTWWEDYQKPIQAAFSRDDKEAAERPMQLATSALISLLYWIERRTVPSLVQWQEHIEERVVCPFNAKERLHFIATRPRHYASFIQLNQLYKELAKSFAAYIAKQKHA</sequence>
<comment type="caution">
    <text evidence="2">The sequence shown here is derived from an EMBL/GenBank/DDBJ whole genome shotgun (WGS) entry which is preliminary data.</text>
</comment>
<protein>
    <recommendedName>
        <fullName evidence="1">YpoC-like domain-containing protein</fullName>
    </recommendedName>
</protein>
<evidence type="ECO:0000259" key="1">
    <source>
        <dbReference type="Pfam" id="PF21747"/>
    </source>
</evidence>
<dbReference type="RefSeq" id="WP_133579368.1">
    <property type="nucleotide sequence ID" value="NZ_SNYJ01000003.1"/>
</dbReference>
<keyword evidence="3" id="KW-1185">Reference proteome</keyword>
<dbReference type="Proteomes" id="UP000295632">
    <property type="component" value="Unassembled WGS sequence"/>
</dbReference>
<feature type="domain" description="YpoC-like" evidence="1">
    <location>
        <begin position="64"/>
        <end position="172"/>
    </location>
</feature>
<evidence type="ECO:0000313" key="3">
    <source>
        <dbReference type="Proteomes" id="UP000295632"/>
    </source>
</evidence>
<reference evidence="2 3" key="1">
    <citation type="submission" date="2019-03" db="EMBL/GenBank/DDBJ databases">
        <title>Genomic Encyclopedia of Type Strains, Phase IV (KMG-IV): sequencing the most valuable type-strain genomes for metagenomic binning, comparative biology and taxonomic classification.</title>
        <authorList>
            <person name="Goeker M."/>
        </authorList>
    </citation>
    <scope>NUCLEOTIDE SEQUENCE [LARGE SCALE GENOMIC DNA]</scope>
    <source>
        <strain evidence="2 3">DSM 28697</strain>
    </source>
</reference>
<dbReference type="InterPro" id="IPR048427">
    <property type="entry name" value="YpoC"/>
</dbReference>